<dbReference type="PANTHER" id="PTHR47551">
    <property type="entry name" value="TUBULIN--TYROSINE LIGASE PBY1-RELATED"/>
    <property type="match status" value="1"/>
</dbReference>
<dbReference type="InterPro" id="IPR002828">
    <property type="entry name" value="SurE-like_Pase/nucleotidase"/>
</dbReference>
<feature type="domain" description="Survival protein SurE-like phosphatase/nucleotidase" evidence="2">
    <location>
        <begin position="46"/>
        <end position="267"/>
    </location>
</feature>
<feature type="compositionally biased region" description="Polar residues" evidence="1">
    <location>
        <begin position="303"/>
        <end position="312"/>
    </location>
</feature>
<feature type="region of interest" description="Disordered" evidence="1">
    <location>
        <begin position="383"/>
        <end position="402"/>
    </location>
</feature>
<evidence type="ECO:0000256" key="1">
    <source>
        <dbReference type="SAM" id="MobiDB-lite"/>
    </source>
</evidence>
<dbReference type="PANTHER" id="PTHR47551:SF1">
    <property type="entry name" value="TUBULIN--TYROSINE LIGASE PBY1-RELATED"/>
    <property type="match status" value="1"/>
</dbReference>
<dbReference type="GO" id="GO:0016787">
    <property type="term" value="F:hydrolase activity"/>
    <property type="evidence" value="ECO:0007669"/>
    <property type="project" value="InterPro"/>
</dbReference>
<dbReference type="Pfam" id="PF01975">
    <property type="entry name" value="SurE"/>
    <property type="match status" value="1"/>
</dbReference>
<protein>
    <recommendedName>
        <fullName evidence="2">Survival protein SurE-like phosphatase/nucleotidase domain-containing protein</fullName>
    </recommendedName>
</protein>
<accession>A0A9P6DNC0</accession>
<dbReference type="InterPro" id="IPR027746">
    <property type="entry name" value="TTL"/>
</dbReference>
<dbReference type="Proteomes" id="UP000886523">
    <property type="component" value="Unassembled WGS sequence"/>
</dbReference>
<evidence type="ECO:0000259" key="2">
    <source>
        <dbReference type="Pfam" id="PF01975"/>
    </source>
</evidence>
<organism evidence="3 4">
    <name type="scientific">Hydnum rufescens UP504</name>
    <dbReference type="NCBI Taxonomy" id="1448309"/>
    <lineage>
        <taxon>Eukaryota</taxon>
        <taxon>Fungi</taxon>
        <taxon>Dikarya</taxon>
        <taxon>Basidiomycota</taxon>
        <taxon>Agaricomycotina</taxon>
        <taxon>Agaricomycetes</taxon>
        <taxon>Cantharellales</taxon>
        <taxon>Hydnaceae</taxon>
        <taxon>Hydnum</taxon>
    </lineage>
</organism>
<feature type="compositionally biased region" description="Low complexity" evidence="1">
    <location>
        <begin position="291"/>
        <end position="302"/>
    </location>
</feature>
<reference evidence="3" key="1">
    <citation type="journal article" date="2020" name="Nat. Commun.">
        <title>Large-scale genome sequencing of mycorrhizal fungi provides insights into the early evolution of symbiotic traits.</title>
        <authorList>
            <person name="Miyauchi S."/>
            <person name="Kiss E."/>
            <person name="Kuo A."/>
            <person name="Drula E."/>
            <person name="Kohler A."/>
            <person name="Sanchez-Garcia M."/>
            <person name="Morin E."/>
            <person name="Andreopoulos B."/>
            <person name="Barry K.W."/>
            <person name="Bonito G."/>
            <person name="Buee M."/>
            <person name="Carver A."/>
            <person name="Chen C."/>
            <person name="Cichocki N."/>
            <person name="Clum A."/>
            <person name="Culley D."/>
            <person name="Crous P.W."/>
            <person name="Fauchery L."/>
            <person name="Girlanda M."/>
            <person name="Hayes R.D."/>
            <person name="Keri Z."/>
            <person name="LaButti K."/>
            <person name="Lipzen A."/>
            <person name="Lombard V."/>
            <person name="Magnuson J."/>
            <person name="Maillard F."/>
            <person name="Murat C."/>
            <person name="Nolan M."/>
            <person name="Ohm R.A."/>
            <person name="Pangilinan J."/>
            <person name="Pereira M.F."/>
            <person name="Perotto S."/>
            <person name="Peter M."/>
            <person name="Pfister S."/>
            <person name="Riley R."/>
            <person name="Sitrit Y."/>
            <person name="Stielow J.B."/>
            <person name="Szollosi G."/>
            <person name="Zifcakova L."/>
            <person name="Stursova M."/>
            <person name="Spatafora J.W."/>
            <person name="Tedersoo L."/>
            <person name="Vaario L.M."/>
            <person name="Yamada A."/>
            <person name="Yan M."/>
            <person name="Wang P."/>
            <person name="Xu J."/>
            <person name="Bruns T."/>
            <person name="Baldrian P."/>
            <person name="Vilgalys R."/>
            <person name="Dunand C."/>
            <person name="Henrissat B."/>
            <person name="Grigoriev I.V."/>
            <person name="Hibbett D."/>
            <person name="Nagy L.G."/>
            <person name="Martin F.M."/>
        </authorList>
    </citation>
    <scope>NUCLEOTIDE SEQUENCE</scope>
    <source>
        <strain evidence="3">UP504</strain>
    </source>
</reference>
<evidence type="ECO:0000313" key="4">
    <source>
        <dbReference type="Proteomes" id="UP000886523"/>
    </source>
</evidence>
<dbReference type="EMBL" id="MU129178">
    <property type="protein sequence ID" value="KAF9505013.1"/>
    <property type="molecule type" value="Genomic_DNA"/>
</dbReference>
<dbReference type="SUPFAM" id="SSF64167">
    <property type="entry name" value="SurE-like"/>
    <property type="match status" value="1"/>
</dbReference>
<keyword evidence="4" id="KW-1185">Reference proteome</keyword>
<sequence>MAPIRVLHERRRPTLVGFSLHPRFIQTLCSSVVATATNSCLGQLAGLYLELLKQGFDVKVVIPSSQKSWIGLSNLHVPITEREPVEANFPPLVPLDKAFHIKEKITGRYYYPRQHPSDLKPETSHVSRPLKEGELGQWILLDGASTPATCANIGLHNLYPREIDLVVSGPNFGRNTSSAFVLSSGTVGAALSSSLCLVRSIALSHGGFLHPSPPQYVQPAHELSGTDPQGIWNGEVDLYSVNIPLTEEILNEKGMDVVWATIWRNHYGSLFQRMAANPRLEASPAGPNALSTTSNRTTNTDTPSLPATSSNPADAHTWGPSAPSLAFRFAPEMGSLVNPPLDSLPFGTDAWAVHHGKASVTPLRTSFSEPGAQSLMFRYEKAAESDRDENQGKPGRVWKWRL</sequence>
<feature type="region of interest" description="Disordered" evidence="1">
    <location>
        <begin position="281"/>
        <end position="317"/>
    </location>
</feature>
<dbReference type="OrthoDB" id="202825at2759"/>
<dbReference type="GO" id="GO:0000932">
    <property type="term" value="C:P-body"/>
    <property type="evidence" value="ECO:0007669"/>
    <property type="project" value="TreeGrafter"/>
</dbReference>
<dbReference type="AlphaFoldDB" id="A0A9P6DNC0"/>
<dbReference type="Gene3D" id="3.40.1210.10">
    <property type="entry name" value="Survival protein SurE-like phosphatase/nucleotidase"/>
    <property type="match status" value="1"/>
</dbReference>
<name>A0A9P6DNC0_9AGAM</name>
<proteinExistence type="predicted"/>
<evidence type="ECO:0000313" key="3">
    <source>
        <dbReference type="EMBL" id="KAF9505013.1"/>
    </source>
</evidence>
<dbReference type="InterPro" id="IPR036523">
    <property type="entry name" value="SurE-like_sf"/>
</dbReference>
<gene>
    <name evidence="3" type="ORF">BS47DRAFT_1368373</name>
</gene>
<comment type="caution">
    <text evidence="3">The sequence shown here is derived from an EMBL/GenBank/DDBJ whole genome shotgun (WGS) entry which is preliminary data.</text>
</comment>